<feature type="repeat" description="ANK" evidence="4">
    <location>
        <begin position="803"/>
        <end position="835"/>
    </location>
</feature>
<dbReference type="Pfam" id="PF12796">
    <property type="entry name" value="Ank_2"/>
    <property type="match status" value="3"/>
</dbReference>
<organism evidence="8 9">
    <name type="scientific">Conoideocrella luteorostrata</name>
    <dbReference type="NCBI Taxonomy" id="1105319"/>
    <lineage>
        <taxon>Eukaryota</taxon>
        <taxon>Fungi</taxon>
        <taxon>Dikarya</taxon>
        <taxon>Ascomycota</taxon>
        <taxon>Pezizomycotina</taxon>
        <taxon>Sordariomycetes</taxon>
        <taxon>Hypocreomycetidae</taxon>
        <taxon>Hypocreales</taxon>
        <taxon>Clavicipitaceae</taxon>
        <taxon>Conoideocrella</taxon>
    </lineage>
</organism>
<feature type="region of interest" description="Disordered" evidence="5">
    <location>
        <begin position="1"/>
        <end position="35"/>
    </location>
</feature>
<name>A0AAJ0CZB3_9HYPO</name>
<evidence type="ECO:0000256" key="3">
    <source>
        <dbReference type="ARBA" id="ARBA00023043"/>
    </source>
</evidence>
<dbReference type="SMART" id="SM00248">
    <property type="entry name" value="ANK"/>
    <property type="match status" value="18"/>
</dbReference>
<dbReference type="Gene3D" id="1.25.40.20">
    <property type="entry name" value="Ankyrin repeat-containing domain"/>
    <property type="match status" value="5"/>
</dbReference>
<feature type="repeat" description="ANK" evidence="4">
    <location>
        <begin position="836"/>
        <end position="868"/>
    </location>
</feature>
<evidence type="ECO:0000256" key="4">
    <source>
        <dbReference type="PROSITE-ProRule" id="PRU00023"/>
    </source>
</evidence>
<dbReference type="EMBL" id="JASWJB010000002">
    <property type="protein sequence ID" value="KAK2616854.1"/>
    <property type="molecule type" value="Genomic_DNA"/>
</dbReference>
<dbReference type="Pfam" id="PF22939">
    <property type="entry name" value="WHD_GPIID"/>
    <property type="match status" value="1"/>
</dbReference>
<dbReference type="Gene3D" id="3.40.50.300">
    <property type="entry name" value="P-loop containing nucleotide triphosphate hydrolases"/>
    <property type="match status" value="1"/>
</dbReference>
<dbReference type="Proteomes" id="UP001251528">
    <property type="component" value="Unassembled WGS sequence"/>
</dbReference>
<dbReference type="InterPro" id="IPR027417">
    <property type="entry name" value="P-loop_NTPase"/>
</dbReference>
<evidence type="ECO:0000259" key="6">
    <source>
        <dbReference type="Pfam" id="PF22939"/>
    </source>
</evidence>
<evidence type="ECO:0000256" key="5">
    <source>
        <dbReference type="SAM" id="MobiDB-lite"/>
    </source>
</evidence>
<dbReference type="Pfam" id="PF00023">
    <property type="entry name" value="Ank"/>
    <property type="match status" value="1"/>
</dbReference>
<dbReference type="PANTHER" id="PTHR24161">
    <property type="entry name" value="ANK_REP_REGION DOMAIN-CONTAINING PROTEIN-RELATED"/>
    <property type="match status" value="1"/>
</dbReference>
<dbReference type="SUPFAM" id="SSF48403">
    <property type="entry name" value="Ankyrin repeat"/>
    <property type="match status" value="3"/>
</dbReference>
<feature type="domain" description="GPI inositol-deacylase winged helix" evidence="6">
    <location>
        <begin position="391"/>
        <end position="466"/>
    </location>
</feature>
<keyword evidence="9" id="KW-1185">Reference proteome</keyword>
<dbReference type="Pfam" id="PF24883">
    <property type="entry name" value="NPHP3_N"/>
    <property type="match status" value="1"/>
</dbReference>
<dbReference type="InterPro" id="IPR002110">
    <property type="entry name" value="Ankyrin_rpt"/>
</dbReference>
<reference evidence="8" key="1">
    <citation type="submission" date="2023-06" db="EMBL/GenBank/DDBJ databases">
        <title>Conoideocrella luteorostrata (Hypocreales: Clavicipitaceae), a potential biocontrol fungus for elongate hemlock scale in United States Christmas tree production areas.</title>
        <authorList>
            <person name="Barrett H."/>
            <person name="Lovett B."/>
            <person name="Macias A.M."/>
            <person name="Stajich J.E."/>
            <person name="Kasson M.T."/>
        </authorList>
    </citation>
    <scope>NUCLEOTIDE SEQUENCE</scope>
    <source>
        <strain evidence="8">ARSEF 14590</strain>
    </source>
</reference>
<keyword evidence="2" id="KW-0677">Repeat</keyword>
<feature type="repeat" description="ANK" evidence="4">
    <location>
        <begin position="1078"/>
        <end position="1110"/>
    </location>
</feature>
<dbReference type="InterPro" id="IPR054471">
    <property type="entry name" value="GPIID_WHD"/>
</dbReference>
<protein>
    <recommendedName>
        <fullName evidence="1">protein S-acyltransferase</fullName>
        <ecNumber evidence="1">2.3.1.225</ecNumber>
    </recommendedName>
</protein>
<dbReference type="InterPro" id="IPR056884">
    <property type="entry name" value="NPHP3-like_N"/>
</dbReference>
<dbReference type="EC" id="2.3.1.225" evidence="1"/>
<sequence>MPSEEDARTNLNARNLGPGSQFNKDGSGDQNNVTGSGAVWKVGQLNINNVGIPSPWDLPQSLMELKNWPQGSSHGRIVDWLMRQPDQAPLDYRQHHRKLLGQVVPGTGRQILGTTEFLAWKDASKPSSQFLWIHGKLGAGKTMVASVIIDSLEKEIQGRKDAACLYLYLQEGEELTLAQVWATFLKQLLHRGVDDIADEVKSRFNESLQGPSRLHWSEYLDLFKAQAVKLKMAYLIMDALDSSLDTLGEDFQQSIQDALKTLQSHIRVIFTSRNDWAGKKVQEDLKWTITPRREDIKAYVRARIESHKVLRRVLVLAKDREDVIVAVTDMTFSRGMFVLAKLHMDNLSKHGTRISIMKALKELPDSAFNVFKSSAQKIAEEIKLQSDSYQSRLTKHVLTWVVHAKTELSVEEMQDSFAIQDCKEGPYQDHRPDRELLTLFCTGLITVDPDKDTLSLVHKSVRSHLETYGILPQKAELGMAKICLAYLLVDQGDEGSEPLLSRLPLLQYAAQHWYTHFSRDGKEVDAEAELLMLTFLKNSPKLARAFKALNRTDSGIFDNMTGLHAAVYFDLPIWAKLLLESDVDVNARCSDLQTALHWAVRYGRCELVQLLIDRSADPNLCDNTGDTPLHKALIRPTADDIIRHGAITRSAADDMAMAELLIKGGAKLNIKGARKLSAMSSAIRYGPTSIAKLMVESQHDVDAEIFEDWTSLRHVFCHGSNIISPESGRQRNKGWSQMHDAVRSHVRILTDVLLERGVDLNRSSALDGWTPLVYAAGDGDVLKLRQLLTREPNPANVNLRDWDGKSPLWWAVSYQRAEAIMLLVEHGADVNEIYDDESTPLAQAVEKKHKDVVQLLIRLGASPNTRSTNGGNLLTEIVKRRDRDTAWMLLNAGALMDDDETGRPSALLAAVNSQDKALVWLLLSAIGSAASPRMKYYKKQIKKAFQLAIASNDLSLAWLLCQHGASVNETDDNGATPLHEAAMSGRLEAARFLITHGAAVGAKDSDGSTALHYAVRGRWHNVVAVLAALAPPSPGDSWLDIPDAKGNTALVLATIEKQPVTIKTLLWCGAACDVADPGGLTALHHAADLAFIAGLVLLLDSDADPDLADKMGFTPLHHAAKGGDDAHCEAVSLLVEANADFEATDVEGRTPLMLAAQIGSDELVRRLLFGGADAQAEDNLGRTALDYAWENPIISELLLERADKEYYR</sequence>
<feature type="repeat" description="ANK" evidence="4">
    <location>
        <begin position="1147"/>
        <end position="1179"/>
    </location>
</feature>
<dbReference type="PROSITE" id="PS50088">
    <property type="entry name" value="ANK_REPEAT"/>
    <property type="match status" value="7"/>
</dbReference>
<dbReference type="Pfam" id="PF13857">
    <property type="entry name" value="Ank_5"/>
    <property type="match status" value="1"/>
</dbReference>
<comment type="caution">
    <text evidence="8">The sequence shown here is derived from an EMBL/GenBank/DDBJ whole genome shotgun (WGS) entry which is preliminary data.</text>
</comment>
<gene>
    <name evidence="8" type="ORF">QQS21_000232</name>
</gene>
<dbReference type="AlphaFoldDB" id="A0AAJ0CZB3"/>
<dbReference type="GO" id="GO:0019706">
    <property type="term" value="F:protein-cysteine S-palmitoyltransferase activity"/>
    <property type="evidence" value="ECO:0007669"/>
    <property type="project" value="UniProtKB-EC"/>
</dbReference>
<accession>A0AAJ0CZB3</accession>
<evidence type="ECO:0000256" key="1">
    <source>
        <dbReference type="ARBA" id="ARBA00012210"/>
    </source>
</evidence>
<dbReference type="InterPro" id="IPR036770">
    <property type="entry name" value="Ankyrin_rpt-contain_sf"/>
</dbReference>
<keyword evidence="3 4" id="KW-0040">ANK repeat</keyword>
<feature type="domain" description="Nephrocystin 3-like N-terminal" evidence="7">
    <location>
        <begin position="106"/>
        <end position="273"/>
    </location>
</feature>
<dbReference type="PROSITE" id="PS50297">
    <property type="entry name" value="ANK_REP_REGION"/>
    <property type="match status" value="6"/>
</dbReference>
<dbReference type="SUPFAM" id="SSF52540">
    <property type="entry name" value="P-loop containing nucleoside triphosphate hydrolases"/>
    <property type="match status" value="1"/>
</dbReference>
<evidence type="ECO:0000259" key="7">
    <source>
        <dbReference type="Pfam" id="PF24883"/>
    </source>
</evidence>
<evidence type="ECO:0000313" key="8">
    <source>
        <dbReference type="EMBL" id="KAK2616854.1"/>
    </source>
</evidence>
<proteinExistence type="predicted"/>
<feature type="repeat" description="ANK" evidence="4">
    <location>
        <begin position="1111"/>
        <end position="1146"/>
    </location>
</feature>
<evidence type="ECO:0000313" key="9">
    <source>
        <dbReference type="Proteomes" id="UP001251528"/>
    </source>
</evidence>
<feature type="repeat" description="ANK" evidence="4">
    <location>
        <begin position="973"/>
        <end position="1005"/>
    </location>
</feature>
<dbReference type="PANTHER" id="PTHR24161:SF85">
    <property type="entry name" value="PALMITOYLTRANSFERASE HIP14"/>
    <property type="match status" value="1"/>
</dbReference>
<feature type="compositionally biased region" description="Polar residues" evidence="5">
    <location>
        <begin position="9"/>
        <end position="35"/>
    </location>
</feature>
<feature type="repeat" description="ANK" evidence="4">
    <location>
        <begin position="591"/>
        <end position="623"/>
    </location>
</feature>
<evidence type="ECO:0000256" key="2">
    <source>
        <dbReference type="ARBA" id="ARBA00022737"/>
    </source>
</evidence>